<proteinExistence type="predicted"/>
<evidence type="ECO:0000256" key="1">
    <source>
        <dbReference type="SAM" id="Phobius"/>
    </source>
</evidence>
<reference evidence="2" key="1">
    <citation type="submission" date="2018-06" db="EMBL/GenBank/DDBJ databases">
        <authorList>
            <person name="Zhirakovskaya E."/>
        </authorList>
    </citation>
    <scope>NUCLEOTIDE SEQUENCE</scope>
</reference>
<dbReference type="AlphaFoldDB" id="A0A3B0RS59"/>
<protein>
    <submittedName>
        <fullName evidence="2">Uncharacterized protein</fullName>
    </submittedName>
</protein>
<sequence>MEDAFDAKLAAAFARADAQISASQQFVEQLLRRLGRTNRQRWMILGSAASAGSLIAASQLERLADNIHFETGMFAQVFAIIPPQAMTSMALAAIMTAFGMVLPATNR</sequence>
<keyword evidence="1" id="KW-0472">Membrane</keyword>
<gene>
    <name evidence="2" type="ORF">MNBD_ALPHA06-155</name>
</gene>
<keyword evidence="1" id="KW-1133">Transmembrane helix</keyword>
<dbReference type="EMBL" id="UOEE01000037">
    <property type="protein sequence ID" value="VAV87363.1"/>
    <property type="molecule type" value="Genomic_DNA"/>
</dbReference>
<feature type="transmembrane region" description="Helical" evidence="1">
    <location>
        <begin position="42"/>
        <end position="60"/>
    </location>
</feature>
<feature type="transmembrane region" description="Helical" evidence="1">
    <location>
        <begin position="80"/>
        <end position="102"/>
    </location>
</feature>
<name>A0A3B0RS59_9ZZZZ</name>
<keyword evidence="1" id="KW-0812">Transmembrane</keyword>
<accession>A0A3B0RS59</accession>
<evidence type="ECO:0000313" key="2">
    <source>
        <dbReference type="EMBL" id="VAV87363.1"/>
    </source>
</evidence>
<organism evidence="2">
    <name type="scientific">hydrothermal vent metagenome</name>
    <dbReference type="NCBI Taxonomy" id="652676"/>
    <lineage>
        <taxon>unclassified sequences</taxon>
        <taxon>metagenomes</taxon>
        <taxon>ecological metagenomes</taxon>
    </lineage>
</organism>